<evidence type="ECO:0000259" key="7">
    <source>
        <dbReference type="PROSITE" id="PS50157"/>
    </source>
</evidence>
<dbReference type="PANTHER" id="PTHR24379:SF127">
    <property type="entry name" value="BLOODY FINGERS-RELATED"/>
    <property type="match status" value="1"/>
</dbReference>
<dbReference type="WBParaSite" id="TREG1_121900.1">
    <property type="protein sequence ID" value="TREG1_121900.1"/>
    <property type="gene ID" value="TREG1_121900"/>
</dbReference>
<feature type="compositionally biased region" description="Polar residues" evidence="6">
    <location>
        <begin position="465"/>
        <end position="477"/>
    </location>
</feature>
<evidence type="ECO:0000256" key="5">
    <source>
        <dbReference type="PROSITE-ProRule" id="PRU00042"/>
    </source>
</evidence>
<dbReference type="GO" id="GO:0008270">
    <property type="term" value="F:zinc ion binding"/>
    <property type="evidence" value="ECO:0007669"/>
    <property type="project" value="UniProtKB-KW"/>
</dbReference>
<dbReference type="GO" id="GO:0000977">
    <property type="term" value="F:RNA polymerase II transcription regulatory region sequence-specific DNA binding"/>
    <property type="evidence" value="ECO:0007669"/>
    <property type="project" value="TreeGrafter"/>
</dbReference>
<proteinExistence type="predicted"/>
<dbReference type="GO" id="GO:0000981">
    <property type="term" value="F:DNA-binding transcription factor activity, RNA polymerase II-specific"/>
    <property type="evidence" value="ECO:0007669"/>
    <property type="project" value="TreeGrafter"/>
</dbReference>
<feature type="domain" description="C2H2-type" evidence="7">
    <location>
        <begin position="44"/>
        <end position="71"/>
    </location>
</feature>
<keyword evidence="8" id="KW-1185">Reference proteome</keyword>
<dbReference type="GO" id="GO:0005634">
    <property type="term" value="C:nucleus"/>
    <property type="evidence" value="ECO:0007669"/>
    <property type="project" value="TreeGrafter"/>
</dbReference>
<reference evidence="9" key="2">
    <citation type="submission" date="2023-11" db="UniProtKB">
        <authorList>
            <consortium name="WormBaseParasite"/>
        </authorList>
    </citation>
    <scope>IDENTIFICATION</scope>
</reference>
<evidence type="ECO:0000313" key="8">
    <source>
        <dbReference type="Proteomes" id="UP000050795"/>
    </source>
</evidence>
<dbReference type="Proteomes" id="UP000050795">
    <property type="component" value="Unassembled WGS sequence"/>
</dbReference>
<reference evidence="8" key="1">
    <citation type="submission" date="2022-06" db="EMBL/GenBank/DDBJ databases">
        <authorList>
            <person name="Berger JAMES D."/>
            <person name="Berger JAMES D."/>
        </authorList>
    </citation>
    <scope>NUCLEOTIDE SEQUENCE [LARGE SCALE GENOMIC DNA]</scope>
</reference>
<evidence type="ECO:0000256" key="1">
    <source>
        <dbReference type="ARBA" id="ARBA00022723"/>
    </source>
</evidence>
<dbReference type="SMART" id="SM00355">
    <property type="entry name" value="ZnF_C2H2"/>
    <property type="match status" value="7"/>
</dbReference>
<evidence type="ECO:0000256" key="3">
    <source>
        <dbReference type="ARBA" id="ARBA00022771"/>
    </source>
</evidence>
<keyword evidence="4" id="KW-0862">Zinc</keyword>
<organism evidence="8 9">
    <name type="scientific">Trichobilharzia regenti</name>
    <name type="common">Nasal bird schistosome</name>
    <dbReference type="NCBI Taxonomy" id="157069"/>
    <lineage>
        <taxon>Eukaryota</taxon>
        <taxon>Metazoa</taxon>
        <taxon>Spiralia</taxon>
        <taxon>Lophotrochozoa</taxon>
        <taxon>Platyhelminthes</taxon>
        <taxon>Trematoda</taxon>
        <taxon>Digenea</taxon>
        <taxon>Strigeidida</taxon>
        <taxon>Schistosomatoidea</taxon>
        <taxon>Schistosomatidae</taxon>
        <taxon>Trichobilharzia</taxon>
    </lineage>
</organism>
<protein>
    <recommendedName>
        <fullName evidence="7">C2H2-type domain-containing protein</fullName>
    </recommendedName>
</protein>
<dbReference type="SUPFAM" id="SSF57667">
    <property type="entry name" value="beta-beta-alpha zinc fingers"/>
    <property type="match status" value="2"/>
</dbReference>
<dbReference type="Gene3D" id="3.30.160.60">
    <property type="entry name" value="Classic Zinc Finger"/>
    <property type="match status" value="2"/>
</dbReference>
<dbReference type="PROSITE" id="PS00028">
    <property type="entry name" value="ZINC_FINGER_C2H2_1"/>
    <property type="match status" value="1"/>
</dbReference>
<dbReference type="InterPro" id="IPR036236">
    <property type="entry name" value="Znf_C2H2_sf"/>
</dbReference>
<evidence type="ECO:0000256" key="6">
    <source>
        <dbReference type="SAM" id="MobiDB-lite"/>
    </source>
</evidence>
<sequence>MSTCSKLYSILKSPDTIKIPKIDFQDDKNDVVPAKRSHTDEKLWQCWECGKTYEAGSRLSDHLKICKKEDDICEQLTGCPFCPQNINQPNDSPFHIHSFNSHLHNFHPDVKSFVCSYCMDVIRSNKIEDLVSHVILIHKIPWRPSPVSLAHMRRNQLPHRVVTCLGCGWCTFVLRANNAAQPPTSLETHLSRCSSNGGQVHLTRLSEEACLSVLEKYKALQEAERISATFAQSFPNVRGFSDNSGVTSSPLRFHRYSSGNTSRETDVASNTLESNTYCQTTDCTDVKSSTKQKSKLETILEQPNFKEETFFDIPLTIPPPPPRSGQKKSTPSRLFVCPLCGDNALSSLRERDEHIQSSHNGELVFPCQICGVAYPLYIALRRHAALQHDSDFDTVRYGPSDLLDCEPIECPECHLVAFQDPVVLQLHISRVHKKLQQNVTIIPSSESQPKTTDPEVALKTKINKTKANSSQKKNFNTARRPRVQPKNSKAKLKLSILGESEIHNDAATRPSDVQATSEFERMLSAISGAPAAACCRHCHVEVDNLKELQLHLELEHSNPDTEIEQLGCQACGRVFFGSGGRIDLIGHLRALHQDDFLQNVLRCSRAEKLTQDTSIINDADPASHDETKSCKAYFSSPRLRQLHASVNNSPNHEFSCPILFSDKEYSSDDIKKLILETEVLADRSGVMILAFCCPNCSRIFVGDDVHSRFETHRNSCETEVDNADEPMHQLESELSVSSVDSPEVSEVVVQCATVDESPLEFHDSVKMSTECPCEN</sequence>
<keyword evidence="1" id="KW-0479">Metal-binding</keyword>
<accession>A0AA85J182</accession>
<keyword evidence="2" id="KW-0677">Repeat</keyword>
<dbReference type="InterPro" id="IPR013087">
    <property type="entry name" value="Znf_C2H2_type"/>
</dbReference>
<dbReference type="PANTHER" id="PTHR24379">
    <property type="entry name" value="KRAB AND ZINC FINGER DOMAIN-CONTAINING"/>
    <property type="match status" value="1"/>
</dbReference>
<evidence type="ECO:0000256" key="4">
    <source>
        <dbReference type="ARBA" id="ARBA00022833"/>
    </source>
</evidence>
<feature type="region of interest" description="Disordered" evidence="6">
    <location>
        <begin position="460"/>
        <end position="490"/>
    </location>
</feature>
<evidence type="ECO:0000256" key="2">
    <source>
        <dbReference type="ARBA" id="ARBA00022737"/>
    </source>
</evidence>
<evidence type="ECO:0000313" key="9">
    <source>
        <dbReference type="WBParaSite" id="TREG1_121900.1"/>
    </source>
</evidence>
<dbReference type="PROSITE" id="PS50157">
    <property type="entry name" value="ZINC_FINGER_C2H2_2"/>
    <property type="match status" value="1"/>
</dbReference>
<name>A0AA85J182_TRIRE</name>
<feature type="compositionally biased region" description="Basic residues" evidence="6">
    <location>
        <begin position="479"/>
        <end position="490"/>
    </location>
</feature>
<dbReference type="AlphaFoldDB" id="A0AA85J182"/>
<keyword evidence="3 5" id="KW-0863">Zinc-finger</keyword>